<proteinExistence type="predicted"/>
<dbReference type="Proteomes" id="UP001501509">
    <property type="component" value="Unassembled WGS sequence"/>
</dbReference>
<evidence type="ECO:0000313" key="2">
    <source>
        <dbReference type="Proteomes" id="UP001501509"/>
    </source>
</evidence>
<sequence>MARERHAHSPTGSGPVLGLRIRLMGLPEEVSAGAEALAEVFEVVEVSSAYPCRGASQNVRVYLQVRFKSSQT</sequence>
<dbReference type="EMBL" id="BAAATD010000001">
    <property type="protein sequence ID" value="GAA2576807.1"/>
    <property type="molecule type" value="Genomic_DNA"/>
</dbReference>
<comment type="caution">
    <text evidence="1">The sequence shown here is derived from an EMBL/GenBank/DDBJ whole genome shotgun (WGS) entry which is preliminary data.</text>
</comment>
<keyword evidence="2" id="KW-1185">Reference proteome</keyword>
<organism evidence="1 2">
    <name type="scientific">Actinomadura fulvescens</name>
    <dbReference type="NCBI Taxonomy" id="46160"/>
    <lineage>
        <taxon>Bacteria</taxon>
        <taxon>Bacillati</taxon>
        <taxon>Actinomycetota</taxon>
        <taxon>Actinomycetes</taxon>
        <taxon>Streptosporangiales</taxon>
        <taxon>Thermomonosporaceae</taxon>
        <taxon>Actinomadura</taxon>
    </lineage>
</organism>
<protein>
    <submittedName>
        <fullName evidence="1">Uncharacterized protein</fullName>
    </submittedName>
</protein>
<gene>
    <name evidence="1" type="ORF">GCM10010411_06650</name>
</gene>
<reference evidence="1 2" key="1">
    <citation type="journal article" date="2019" name="Int. J. Syst. Evol. Microbiol.">
        <title>The Global Catalogue of Microorganisms (GCM) 10K type strain sequencing project: providing services to taxonomists for standard genome sequencing and annotation.</title>
        <authorList>
            <consortium name="The Broad Institute Genomics Platform"/>
            <consortium name="The Broad Institute Genome Sequencing Center for Infectious Disease"/>
            <person name="Wu L."/>
            <person name="Ma J."/>
        </authorList>
    </citation>
    <scope>NUCLEOTIDE SEQUENCE [LARGE SCALE GENOMIC DNA]</scope>
    <source>
        <strain evidence="1 2">JCM 6833</strain>
    </source>
</reference>
<name>A0ABN3PAY5_9ACTN</name>
<evidence type="ECO:0000313" key="1">
    <source>
        <dbReference type="EMBL" id="GAA2576807.1"/>
    </source>
</evidence>
<accession>A0ABN3PAY5</accession>